<dbReference type="AlphaFoldDB" id="A0A6N7LP84"/>
<protein>
    <submittedName>
        <fullName evidence="2">Uncharacterized protein</fullName>
    </submittedName>
</protein>
<keyword evidence="1" id="KW-0732">Signal</keyword>
<dbReference type="RefSeq" id="WP_153498717.1">
    <property type="nucleotide sequence ID" value="NZ_WIRE01000001.1"/>
</dbReference>
<gene>
    <name evidence="2" type="ORF">GFN93_01770</name>
</gene>
<dbReference type="EMBL" id="WIRE01000001">
    <property type="protein sequence ID" value="MQX51958.1"/>
    <property type="molecule type" value="Genomic_DNA"/>
</dbReference>
<reference evidence="2 3" key="1">
    <citation type="submission" date="2019-10" db="EMBL/GenBank/DDBJ databases">
        <title>Alcanivorax sp.PA15-N-34 draft genome sequence.</title>
        <authorList>
            <person name="Liao X."/>
            <person name="Shao Z."/>
        </authorList>
    </citation>
    <scope>NUCLEOTIDE SEQUENCE [LARGE SCALE GENOMIC DNA]</scope>
    <source>
        <strain evidence="2 3">PA15-N-34</strain>
    </source>
</reference>
<dbReference type="Proteomes" id="UP000469421">
    <property type="component" value="Unassembled WGS sequence"/>
</dbReference>
<sequence length="219" mass="22778">MKKVILTGLTAVMMSSAAMASEVVEGTDTTVFTADSPALASEVNGNFAALIAAINDNSQRLDALEAVVGDGTIAGTYSFIEMAVELAANSGTTQPDGYSEISTYKSTGSFTLDAQGGFSGTINENRSSLVDALQGVCDDGVFGCRFAFDPDFNNQAAPDALSGTWTDNGATVTLNLGPGDEVVLFKAGPKLLVFNGRDTVLGEGEPVYDFTNLVFLIKQ</sequence>
<accession>A0A6N7LP84</accession>
<evidence type="ECO:0000313" key="3">
    <source>
        <dbReference type="Proteomes" id="UP000469421"/>
    </source>
</evidence>
<proteinExistence type="predicted"/>
<feature type="chain" id="PRO_5027101694" evidence="1">
    <location>
        <begin position="21"/>
        <end position="219"/>
    </location>
</feature>
<feature type="signal peptide" evidence="1">
    <location>
        <begin position="1"/>
        <end position="20"/>
    </location>
</feature>
<keyword evidence="3" id="KW-1185">Reference proteome</keyword>
<comment type="caution">
    <text evidence="2">The sequence shown here is derived from an EMBL/GenBank/DDBJ whole genome shotgun (WGS) entry which is preliminary data.</text>
</comment>
<name>A0A6N7LP84_9GAMM</name>
<evidence type="ECO:0000256" key="1">
    <source>
        <dbReference type="SAM" id="SignalP"/>
    </source>
</evidence>
<organism evidence="2 3">
    <name type="scientific">Alcanivorax sediminis</name>
    <dbReference type="NCBI Taxonomy" id="2663008"/>
    <lineage>
        <taxon>Bacteria</taxon>
        <taxon>Pseudomonadati</taxon>
        <taxon>Pseudomonadota</taxon>
        <taxon>Gammaproteobacteria</taxon>
        <taxon>Oceanospirillales</taxon>
        <taxon>Alcanivoracaceae</taxon>
        <taxon>Alcanivorax</taxon>
    </lineage>
</organism>
<evidence type="ECO:0000313" key="2">
    <source>
        <dbReference type="EMBL" id="MQX51958.1"/>
    </source>
</evidence>